<feature type="transmembrane region" description="Helical" evidence="1">
    <location>
        <begin position="6"/>
        <end position="22"/>
    </location>
</feature>
<feature type="transmembrane region" description="Helical" evidence="1">
    <location>
        <begin position="68"/>
        <end position="84"/>
    </location>
</feature>
<organism evidence="2 3">
    <name type="scientific">Bradyrhizobium oligotrophicum S58</name>
    <dbReference type="NCBI Taxonomy" id="1245469"/>
    <lineage>
        <taxon>Bacteria</taxon>
        <taxon>Pseudomonadati</taxon>
        <taxon>Pseudomonadota</taxon>
        <taxon>Alphaproteobacteria</taxon>
        <taxon>Hyphomicrobiales</taxon>
        <taxon>Nitrobacteraceae</taxon>
        <taxon>Bradyrhizobium</taxon>
    </lineage>
</organism>
<dbReference type="AlphaFoldDB" id="M4ZRB2"/>
<evidence type="ECO:0000256" key="1">
    <source>
        <dbReference type="SAM" id="Phobius"/>
    </source>
</evidence>
<dbReference type="EMBL" id="AP012603">
    <property type="protein sequence ID" value="BAM88765.1"/>
    <property type="molecule type" value="Genomic_DNA"/>
</dbReference>
<evidence type="ECO:0000313" key="2">
    <source>
        <dbReference type="EMBL" id="BAM88765.1"/>
    </source>
</evidence>
<sequence length="85" mass="9806">MARYIWFFGVVVFGGLELYLLTQARRNLAPGVERKDVIFLRRFAAQVDKELFNGEGQKYRAWAIKNETAFSFWIFAIGPLVALFG</sequence>
<protein>
    <submittedName>
        <fullName evidence="2">Uncharacterized protein</fullName>
    </submittedName>
</protein>
<keyword evidence="1" id="KW-0472">Membrane</keyword>
<proteinExistence type="predicted"/>
<reference evidence="2 3" key="1">
    <citation type="journal article" date="2013" name="Appl. Environ. Microbiol.">
        <title>Genome analysis suggests that the soil oligotrophic bacterium Agromonas oligotrophica (Bradyrhizobium oligotrophicum) is a nitrogen-fixing symbiont of Aeschynomene indica.</title>
        <authorList>
            <person name="Okubo T."/>
            <person name="Fukushima S."/>
            <person name="Itakura M."/>
            <person name="Oshima K."/>
            <person name="Longtonglang A."/>
            <person name="Teaumroong N."/>
            <person name="Mitsui H."/>
            <person name="Hattori M."/>
            <person name="Hattori R."/>
            <person name="Hattori T."/>
            <person name="Minamisawa K."/>
        </authorList>
    </citation>
    <scope>NUCLEOTIDE SEQUENCE [LARGE SCALE GENOMIC DNA]</scope>
    <source>
        <strain evidence="2 3">S58</strain>
    </source>
</reference>
<name>M4ZRB2_9BRAD</name>
<dbReference type="KEGG" id="aol:S58_27590"/>
<dbReference type="Proteomes" id="UP000011841">
    <property type="component" value="Chromosome"/>
</dbReference>
<accession>M4ZRB2</accession>
<dbReference type="GeneID" id="301816640"/>
<dbReference type="HOGENOM" id="CLU_2506195_0_0_5"/>
<keyword evidence="3" id="KW-1185">Reference proteome</keyword>
<keyword evidence="1" id="KW-0812">Transmembrane</keyword>
<evidence type="ECO:0000313" key="3">
    <source>
        <dbReference type="Proteomes" id="UP000011841"/>
    </source>
</evidence>
<keyword evidence="1" id="KW-1133">Transmembrane helix</keyword>
<gene>
    <name evidence="2" type="ORF">S58_27590</name>
</gene>
<dbReference type="RefSeq" id="WP_015665887.1">
    <property type="nucleotide sequence ID" value="NC_020453.1"/>
</dbReference>